<dbReference type="AlphaFoldDB" id="A0A2J6Q385"/>
<evidence type="ECO:0000256" key="5">
    <source>
        <dbReference type="SAM" id="Phobius"/>
    </source>
</evidence>
<evidence type="ECO:0000256" key="4">
    <source>
        <dbReference type="ARBA" id="ARBA00023136"/>
    </source>
</evidence>
<dbReference type="GO" id="GO:0046873">
    <property type="term" value="F:metal ion transmembrane transporter activity"/>
    <property type="evidence" value="ECO:0007669"/>
    <property type="project" value="InterPro"/>
</dbReference>
<feature type="non-terminal residue" evidence="6">
    <location>
        <position position="1"/>
    </location>
</feature>
<proteinExistence type="predicted"/>
<protein>
    <recommendedName>
        <fullName evidence="8">Cora-domain-containing protein</fullName>
    </recommendedName>
</protein>
<feature type="transmembrane region" description="Helical" evidence="5">
    <location>
        <begin position="294"/>
        <end position="314"/>
    </location>
</feature>
<accession>A0A2J6Q385</accession>
<evidence type="ECO:0000256" key="2">
    <source>
        <dbReference type="ARBA" id="ARBA00022692"/>
    </source>
</evidence>
<comment type="subcellular location">
    <subcellularLocation>
        <location evidence="1">Membrane</location>
        <topology evidence="1">Multi-pass membrane protein</topology>
    </subcellularLocation>
</comment>
<keyword evidence="3 5" id="KW-1133">Transmembrane helix</keyword>
<evidence type="ECO:0000256" key="3">
    <source>
        <dbReference type="ARBA" id="ARBA00022989"/>
    </source>
</evidence>
<keyword evidence="7" id="KW-1185">Reference proteome</keyword>
<evidence type="ECO:0000313" key="7">
    <source>
        <dbReference type="Proteomes" id="UP000235672"/>
    </source>
</evidence>
<evidence type="ECO:0008006" key="8">
    <source>
        <dbReference type="Google" id="ProtNLM"/>
    </source>
</evidence>
<name>A0A2J6Q385_9HELO</name>
<dbReference type="InterPro" id="IPR002523">
    <property type="entry name" value="MgTranspt_CorA/ZnTranspt_ZntB"/>
</dbReference>
<organism evidence="6 7">
    <name type="scientific">Hyaloscypha hepaticicola</name>
    <dbReference type="NCBI Taxonomy" id="2082293"/>
    <lineage>
        <taxon>Eukaryota</taxon>
        <taxon>Fungi</taxon>
        <taxon>Dikarya</taxon>
        <taxon>Ascomycota</taxon>
        <taxon>Pezizomycotina</taxon>
        <taxon>Leotiomycetes</taxon>
        <taxon>Helotiales</taxon>
        <taxon>Hyaloscyphaceae</taxon>
        <taxon>Hyaloscypha</taxon>
    </lineage>
</organism>
<reference evidence="6 7" key="1">
    <citation type="submission" date="2016-05" db="EMBL/GenBank/DDBJ databases">
        <title>A degradative enzymes factory behind the ericoid mycorrhizal symbiosis.</title>
        <authorList>
            <consortium name="DOE Joint Genome Institute"/>
            <person name="Martino E."/>
            <person name="Morin E."/>
            <person name="Grelet G."/>
            <person name="Kuo A."/>
            <person name="Kohler A."/>
            <person name="Daghino S."/>
            <person name="Barry K."/>
            <person name="Choi C."/>
            <person name="Cichocki N."/>
            <person name="Clum A."/>
            <person name="Copeland A."/>
            <person name="Hainaut M."/>
            <person name="Haridas S."/>
            <person name="Labutti K."/>
            <person name="Lindquist E."/>
            <person name="Lipzen A."/>
            <person name="Khouja H.-R."/>
            <person name="Murat C."/>
            <person name="Ohm R."/>
            <person name="Olson A."/>
            <person name="Spatafora J."/>
            <person name="Veneault-Fourrey C."/>
            <person name="Henrissat B."/>
            <person name="Grigoriev I."/>
            <person name="Martin F."/>
            <person name="Perotto S."/>
        </authorList>
    </citation>
    <scope>NUCLEOTIDE SEQUENCE [LARGE SCALE GENOMIC DNA]</scope>
    <source>
        <strain evidence="6 7">UAMH 7357</strain>
    </source>
</reference>
<feature type="transmembrane region" description="Helical" evidence="5">
    <location>
        <begin position="326"/>
        <end position="346"/>
    </location>
</feature>
<evidence type="ECO:0000313" key="6">
    <source>
        <dbReference type="EMBL" id="PMD20703.1"/>
    </source>
</evidence>
<dbReference type="EMBL" id="KZ613484">
    <property type="protein sequence ID" value="PMD20703.1"/>
    <property type="molecule type" value="Genomic_DNA"/>
</dbReference>
<gene>
    <name evidence="6" type="ORF">NA56DRAFT_573510</name>
</gene>
<dbReference type="InterPro" id="IPR045863">
    <property type="entry name" value="CorA_TM1_TM2"/>
</dbReference>
<dbReference type="OrthoDB" id="5430750at2759"/>
<dbReference type="Pfam" id="PF01544">
    <property type="entry name" value="CorA"/>
    <property type="match status" value="1"/>
</dbReference>
<evidence type="ECO:0000256" key="1">
    <source>
        <dbReference type="ARBA" id="ARBA00004141"/>
    </source>
</evidence>
<keyword evidence="4 5" id="KW-0472">Membrane</keyword>
<dbReference type="Proteomes" id="UP000235672">
    <property type="component" value="Unassembled WGS sequence"/>
</dbReference>
<dbReference type="Gene3D" id="1.20.58.340">
    <property type="entry name" value="Magnesium transport protein CorA, transmembrane region"/>
    <property type="match status" value="1"/>
</dbReference>
<dbReference type="SUPFAM" id="SSF144083">
    <property type="entry name" value="Magnesium transport protein CorA, transmembrane region"/>
    <property type="match status" value="1"/>
</dbReference>
<dbReference type="GO" id="GO:0016020">
    <property type="term" value="C:membrane"/>
    <property type="evidence" value="ECO:0007669"/>
    <property type="project" value="UniProtKB-SubCell"/>
</dbReference>
<sequence length="401" mass="45369">HPDAIDTFDDYFGATSRFQERRETVWTTTITLSHWCVTSNDERDTPQFKETRKDGDFPPAGIAALGGSTPSKGKLKEKTPTYIMEERSSSLVITGDPSGNFWICSIWSSLTEHDSVSALIRSLPQVLQRFINQQACGRCLVFLILLGHFSENLAGEYDTILKRLDGIVELGDRVLLQGLDWRSSKAVDKLKKMLWGLEALRVFDDRLSASLSQIQKAREAMERTIKQAKLHVDLLQEYVNILEEFEKRYGMLFEVQIRTQLKIRQVTGLRDGISAVTNVEDNRTTIKQGNNIRILTWITIAYLPPGFVTGLFSISHGSFMDNATSALYAVLIVIFAVGTYGLALSLETIIERWIGFRNGEWQPSRRPPAPVEEIELPLWRVRNPLTSRRHYKADEEGSSAG</sequence>
<keyword evidence="2 5" id="KW-0812">Transmembrane</keyword>